<reference evidence="1 2" key="1">
    <citation type="journal article" date="2022" name="New Phytol.">
        <title>Ecological generalism drives hyperdiversity of secondary metabolite gene clusters in xylarialean endophytes.</title>
        <authorList>
            <person name="Franco M.E.E."/>
            <person name="Wisecaver J.H."/>
            <person name="Arnold A.E."/>
            <person name="Ju Y.M."/>
            <person name="Slot J.C."/>
            <person name="Ahrendt S."/>
            <person name="Moore L.P."/>
            <person name="Eastman K.E."/>
            <person name="Scott K."/>
            <person name="Konkel Z."/>
            <person name="Mondo S.J."/>
            <person name="Kuo A."/>
            <person name="Hayes R.D."/>
            <person name="Haridas S."/>
            <person name="Andreopoulos B."/>
            <person name="Riley R."/>
            <person name="LaButti K."/>
            <person name="Pangilinan J."/>
            <person name="Lipzen A."/>
            <person name="Amirebrahimi M."/>
            <person name="Yan J."/>
            <person name="Adam C."/>
            <person name="Keymanesh K."/>
            <person name="Ng V."/>
            <person name="Louie K."/>
            <person name="Northen T."/>
            <person name="Drula E."/>
            <person name="Henrissat B."/>
            <person name="Hsieh H.M."/>
            <person name="Youens-Clark K."/>
            <person name="Lutzoni F."/>
            <person name="Miadlikowska J."/>
            <person name="Eastwood D.C."/>
            <person name="Hamelin R.C."/>
            <person name="Grigoriev I.V."/>
            <person name="U'Ren J.M."/>
        </authorList>
    </citation>
    <scope>NUCLEOTIDE SEQUENCE [LARGE SCALE GENOMIC DNA]</scope>
    <source>
        <strain evidence="1 2">CBS 119005</strain>
    </source>
</reference>
<accession>A0ACB9YQ83</accession>
<keyword evidence="2" id="KW-1185">Reference proteome</keyword>
<dbReference type="EMBL" id="MU393548">
    <property type="protein sequence ID" value="KAI4861561.1"/>
    <property type="molecule type" value="Genomic_DNA"/>
</dbReference>
<evidence type="ECO:0000313" key="2">
    <source>
        <dbReference type="Proteomes" id="UP001497700"/>
    </source>
</evidence>
<proteinExistence type="predicted"/>
<protein>
    <submittedName>
        <fullName evidence="1">Uncharacterized protein</fullName>
    </submittedName>
</protein>
<organism evidence="1 2">
    <name type="scientific">Hypoxylon rubiginosum</name>
    <dbReference type="NCBI Taxonomy" id="110542"/>
    <lineage>
        <taxon>Eukaryota</taxon>
        <taxon>Fungi</taxon>
        <taxon>Dikarya</taxon>
        <taxon>Ascomycota</taxon>
        <taxon>Pezizomycotina</taxon>
        <taxon>Sordariomycetes</taxon>
        <taxon>Xylariomycetidae</taxon>
        <taxon>Xylariales</taxon>
        <taxon>Hypoxylaceae</taxon>
        <taxon>Hypoxylon</taxon>
    </lineage>
</organism>
<name>A0ACB9YQ83_9PEZI</name>
<comment type="caution">
    <text evidence="1">The sequence shown here is derived from an EMBL/GenBank/DDBJ whole genome shotgun (WGS) entry which is preliminary data.</text>
</comment>
<sequence length="305" mass="33461">MSRQQSPPSPPPPYTEDDNASIYQQPPPPYSAAPPPYTAGAAQPNPAPVRPNPVPAPARRSVSNSIAEMPNVITAYWPKKNVAGEFCLGESPDKLLFRISRGRLSSIGPLMALYVGPGENGLALGKLDRLPLSDPAHETTVIEIYTPRNQNERSVVQMTTWGTWEGLSRFHYYFSMAVGLNNRRQVEKFEWRPSRGGEVQSIDPYGRGWKLVRLGVAAPTGGKGGGRSTRPIGETSDGMEVVAIWVTNPLEKKPGQTPFQFELRGNGKNGALGKHFGFVALMTALRIWCVADSTHPRDIPSRRQH</sequence>
<evidence type="ECO:0000313" key="1">
    <source>
        <dbReference type="EMBL" id="KAI4861561.1"/>
    </source>
</evidence>
<gene>
    <name evidence="1" type="ORF">F4820DRAFT_57381</name>
</gene>
<dbReference type="Proteomes" id="UP001497700">
    <property type="component" value="Unassembled WGS sequence"/>
</dbReference>